<evidence type="ECO:0000256" key="1">
    <source>
        <dbReference type="ARBA" id="ARBA00022485"/>
    </source>
</evidence>
<feature type="domain" description="4Fe-4S ferredoxin-type" evidence="5">
    <location>
        <begin position="1"/>
        <end position="27"/>
    </location>
</feature>
<feature type="non-terminal residue" evidence="6">
    <location>
        <position position="1"/>
    </location>
</feature>
<dbReference type="PROSITE" id="PS00198">
    <property type="entry name" value="4FE4S_FER_1"/>
    <property type="match status" value="1"/>
</dbReference>
<dbReference type="GO" id="GO:0051539">
    <property type="term" value="F:4 iron, 4 sulfur cluster binding"/>
    <property type="evidence" value="ECO:0007669"/>
    <property type="project" value="UniProtKB-KW"/>
</dbReference>
<comment type="caution">
    <text evidence="6">The sequence shown here is derived from an EMBL/GenBank/DDBJ whole genome shotgun (WGS) entry which is preliminary data.</text>
</comment>
<reference evidence="6" key="1">
    <citation type="journal article" date="2014" name="Front. Microbiol.">
        <title>High frequency of phylogenetically diverse reductive dehalogenase-homologous genes in deep subseafloor sedimentary metagenomes.</title>
        <authorList>
            <person name="Kawai M."/>
            <person name="Futagami T."/>
            <person name="Toyoda A."/>
            <person name="Takaki Y."/>
            <person name="Nishi S."/>
            <person name="Hori S."/>
            <person name="Arai W."/>
            <person name="Tsubouchi T."/>
            <person name="Morono Y."/>
            <person name="Uchiyama I."/>
            <person name="Ito T."/>
            <person name="Fujiyama A."/>
            <person name="Inagaki F."/>
            <person name="Takami H."/>
        </authorList>
    </citation>
    <scope>NUCLEOTIDE SEQUENCE</scope>
    <source>
        <strain evidence="6">Expedition CK06-06</strain>
    </source>
</reference>
<dbReference type="Gene3D" id="3.30.70.20">
    <property type="match status" value="1"/>
</dbReference>
<dbReference type="GO" id="GO:0046872">
    <property type="term" value="F:metal ion binding"/>
    <property type="evidence" value="ECO:0007669"/>
    <property type="project" value="UniProtKB-KW"/>
</dbReference>
<accession>X1BJA9</accession>
<dbReference type="PROSITE" id="PS51379">
    <property type="entry name" value="4FE4S_FER_2"/>
    <property type="match status" value="2"/>
</dbReference>
<keyword evidence="4" id="KW-0411">Iron-sulfur</keyword>
<evidence type="ECO:0000256" key="2">
    <source>
        <dbReference type="ARBA" id="ARBA00022723"/>
    </source>
</evidence>
<keyword evidence="2" id="KW-0479">Metal-binding</keyword>
<dbReference type="EMBL" id="BART01010032">
    <property type="protein sequence ID" value="GAG84183.1"/>
    <property type="molecule type" value="Genomic_DNA"/>
</dbReference>
<dbReference type="AlphaFoldDB" id="X1BJA9"/>
<dbReference type="InterPro" id="IPR017896">
    <property type="entry name" value="4Fe4S_Fe-S-bd"/>
</dbReference>
<evidence type="ECO:0000256" key="4">
    <source>
        <dbReference type="ARBA" id="ARBA00023014"/>
    </source>
</evidence>
<evidence type="ECO:0000313" key="6">
    <source>
        <dbReference type="EMBL" id="GAG84183.1"/>
    </source>
</evidence>
<gene>
    <name evidence="6" type="ORF">S01H4_22008</name>
</gene>
<name>X1BJA9_9ZZZZ</name>
<dbReference type="PANTHER" id="PTHR24960:SF79">
    <property type="entry name" value="PHOTOSYSTEM I IRON-SULFUR CENTER"/>
    <property type="match status" value="1"/>
</dbReference>
<proteinExistence type="predicted"/>
<dbReference type="InterPro" id="IPR050157">
    <property type="entry name" value="PSI_iron-sulfur_center"/>
</dbReference>
<protein>
    <recommendedName>
        <fullName evidence="5">4Fe-4S ferredoxin-type domain-containing protein</fullName>
    </recommendedName>
</protein>
<organism evidence="6">
    <name type="scientific">marine sediment metagenome</name>
    <dbReference type="NCBI Taxonomy" id="412755"/>
    <lineage>
        <taxon>unclassified sequences</taxon>
        <taxon>metagenomes</taxon>
        <taxon>ecological metagenomes</taxon>
    </lineage>
</organism>
<dbReference type="SUPFAM" id="SSF54862">
    <property type="entry name" value="4Fe-4S ferredoxins"/>
    <property type="match status" value="1"/>
</dbReference>
<evidence type="ECO:0000259" key="5">
    <source>
        <dbReference type="PROSITE" id="PS51379"/>
    </source>
</evidence>
<keyword evidence="3" id="KW-0408">Iron</keyword>
<feature type="domain" description="4Fe-4S ferredoxin-type" evidence="5">
    <location>
        <begin position="34"/>
        <end position="64"/>
    </location>
</feature>
<keyword evidence="1" id="KW-0004">4Fe-4S</keyword>
<dbReference type="InterPro" id="IPR017900">
    <property type="entry name" value="4Fe4S_Fe_S_CS"/>
</dbReference>
<dbReference type="PANTHER" id="PTHR24960">
    <property type="entry name" value="PHOTOSYSTEM I IRON-SULFUR CENTER-RELATED"/>
    <property type="match status" value="1"/>
</dbReference>
<evidence type="ECO:0000256" key="3">
    <source>
        <dbReference type="ARBA" id="ARBA00023004"/>
    </source>
</evidence>
<sequence length="68" mass="7555">AVDNILCIKCRDCVDVCPENLFMSPPTPIGEKRKLDFIDPENKCTQCGLCVDICPTNALKIKSKKNIT</sequence>
<dbReference type="Pfam" id="PF12838">
    <property type="entry name" value="Fer4_7"/>
    <property type="match status" value="1"/>
</dbReference>